<evidence type="ECO:0000256" key="1">
    <source>
        <dbReference type="SAM" id="MobiDB-lite"/>
    </source>
</evidence>
<dbReference type="Pfam" id="PF07525">
    <property type="entry name" value="SOCS_box"/>
    <property type="match status" value="1"/>
</dbReference>
<feature type="compositionally biased region" description="Low complexity" evidence="1">
    <location>
        <begin position="14"/>
        <end position="26"/>
    </location>
</feature>
<organism evidence="3 4">
    <name type="scientific">Dimorphilus gyrociliatus</name>
    <dbReference type="NCBI Taxonomy" id="2664684"/>
    <lineage>
        <taxon>Eukaryota</taxon>
        <taxon>Metazoa</taxon>
        <taxon>Spiralia</taxon>
        <taxon>Lophotrochozoa</taxon>
        <taxon>Annelida</taxon>
        <taxon>Polychaeta</taxon>
        <taxon>Polychaeta incertae sedis</taxon>
        <taxon>Dinophilidae</taxon>
        <taxon>Dimorphilus</taxon>
    </lineage>
</organism>
<dbReference type="InterPro" id="IPR001496">
    <property type="entry name" value="SOCS_box"/>
</dbReference>
<feature type="compositionally biased region" description="Basic and acidic residues" evidence="1">
    <location>
        <begin position="1"/>
        <end position="10"/>
    </location>
</feature>
<dbReference type="SUPFAM" id="SSF158235">
    <property type="entry name" value="SOCS box-like"/>
    <property type="match status" value="1"/>
</dbReference>
<dbReference type="OrthoDB" id="6270897at2759"/>
<evidence type="ECO:0000313" key="3">
    <source>
        <dbReference type="EMBL" id="CAD5124412.1"/>
    </source>
</evidence>
<dbReference type="SMART" id="SM00969">
    <property type="entry name" value="SOCS_box"/>
    <property type="match status" value="1"/>
</dbReference>
<name>A0A7I8W7W6_9ANNE</name>
<dbReference type="AlphaFoldDB" id="A0A7I8W7W6"/>
<dbReference type="GO" id="GO:0035556">
    <property type="term" value="P:intracellular signal transduction"/>
    <property type="evidence" value="ECO:0007669"/>
    <property type="project" value="InterPro"/>
</dbReference>
<dbReference type="Gene3D" id="1.10.750.20">
    <property type="entry name" value="SOCS box"/>
    <property type="match status" value="1"/>
</dbReference>
<accession>A0A7I8W7W6</accession>
<dbReference type="SUPFAM" id="SSF69322">
    <property type="entry name" value="Tricorn protease domain 2"/>
    <property type="match status" value="1"/>
</dbReference>
<protein>
    <submittedName>
        <fullName evidence="3">DgyrCDS12696</fullName>
    </submittedName>
</protein>
<reference evidence="3 4" key="1">
    <citation type="submission" date="2020-08" db="EMBL/GenBank/DDBJ databases">
        <authorList>
            <person name="Hejnol A."/>
        </authorList>
    </citation>
    <scope>NUCLEOTIDE SEQUENCE [LARGE SCALE GENOMIC DNA]</scope>
</reference>
<dbReference type="EMBL" id="CAJFCJ010000020">
    <property type="protein sequence ID" value="CAD5124412.1"/>
    <property type="molecule type" value="Genomic_DNA"/>
</dbReference>
<gene>
    <name evidence="3" type="ORF">DGYR_LOCUS11955</name>
</gene>
<comment type="caution">
    <text evidence="3">The sequence shown here is derived from an EMBL/GenBank/DDBJ whole genome shotgun (WGS) entry which is preliminary data.</text>
</comment>
<evidence type="ECO:0000259" key="2">
    <source>
        <dbReference type="PROSITE" id="PS50225"/>
    </source>
</evidence>
<sequence>MGNSFTKKDCSQGNEETSSDNSTSESNQKEWTMLASDSVETWKFSSVLYGFEPRIDYTSDIKGRLQPWCTFGRYFSVKYDSTEKVLDRHYMKIVISEGCFHSTQIRLPRSFYSRLHSVPEPASHFLKPIQVVGYRGGVCILQVNCKDYFIEFLVIHMKTGTVLGTHKENIQGYKHYLCDCLISPDLSSFILKPNAMYVLNFARDTFNSSMKVVSCKGNPMPVIRENLFSNVSVRAFIAYDPRYTWRRIAIGNYCKHGKDTVIIFDLKSDKIIQSSDPYSHYQTTHNISWSPDGAYISSMVLGRTIKDGFFNFPKVLIYESTDLAIIQSIRTNYLSEVPTLSPTGIFPVFNNTGTIIAIPYGEHGTYFQQVAGVKVYKAPNVLDLQSLCRLCIRQYFETYDVDRLPLPNKLKDYLKFKPFWE</sequence>
<dbReference type="CDD" id="cd03717">
    <property type="entry name" value="SOCS_SOCS_like"/>
    <property type="match status" value="1"/>
</dbReference>
<evidence type="ECO:0000313" key="4">
    <source>
        <dbReference type="Proteomes" id="UP000549394"/>
    </source>
</evidence>
<dbReference type="InterPro" id="IPR036036">
    <property type="entry name" value="SOCS_box-like_dom_sf"/>
</dbReference>
<dbReference type="SMART" id="SM00253">
    <property type="entry name" value="SOCS"/>
    <property type="match status" value="1"/>
</dbReference>
<keyword evidence="4" id="KW-1185">Reference proteome</keyword>
<proteinExistence type="predicted"/>
<dbReference type="FunFam" id="1.10.750.20:FF:000001">
    <property type="entry name" value="Ankyrin repeat and SOCS box containing 1"/>
    <property type="match status" value="1"/>
</dbReference>
<dbReference type="Proteomes" id="UP000549394">
    <property type="component" value="Unassembled WGS sequence"/>
</dbReference>
<dbReference type="PROSITE" id="PS50225">
    <property type="entry name" value="SOCS"/>
    <property type="match status" value="1"/>
</dbReference>
<feature type="region of interest" description="Disordered" evidence="1">
    <location>
        <begin position="1"/>
        <end position="29"/>
    </location>
</feature>
<feature type="domain" description="SOCS box" evidence="2">
    <location>
        <begin position="376"/>
        <end position="420"/>
    </location>
</feature>